<dbReference type="AlphaFoldDB" id="A0A7W6F3W6"/>
<dbReference type="RefSeq" id="WP_183952518.1">
    <property type="nucleotide sequence ID" value="NZ_JACIDH010000016.1"/>
</dbReference>
<protein>
    <recommendedName>
        <fullName evidence="3">Hemerythrin-like domain-containing protein</fullName>
    </recommendedName>
</protein>
<dbReference type="EMBL" id="JACIDH010000016">
    <property type="protein sequence ID" value="MBB3880469.1"/>
    <property type="molecule type" value="Genomic_DNA"/>
</dbReference>
<reference evidence="1 2" key="1">
    <citation type="submission" date="2020-08" db="EMBL/GenBank/DDBJ databases">
        <title>Genomic Encyclopedia of Type Strains, Phase IV (KMG-IV): sequencing the most valuable type-strain genomes for metagenomic binning, comparative biology and taxonomic classification.</title>
        <authorList>
            <person name="Goeker M."/>
        </authorList>
    </citation>
    <scope>NUCLEOTIDE SEQUENCE [LARGE SCALE GENOMIC DNA]</scope>
    <source>
        <strain evidence="1 2">DSM 19512</strain>
    </source>
</reference>
<name>A0A7W6F3W6_9SPHN</name>
<organism evidence="1 2">
    <name type="scientific">Sphingomonas pseudosanguinis</name>
    <dbReference type="NCBI Taxonomy" id="413712"/>
    <lineage>
        <taxon>Bacteria</taxon>
        <taxon>Pseudomonadati</taxon>
        <taxon>Pseudomonadota</taxon>
        <taxon>Alphaproteobacteria</taxon>
        <taxon>Sphingomonadales</taxon>
        <taxon>Sphingomonadaceae</taxon>
        <taxon>Sphingomonas</taxon>
    </lineage>
</organism>
<evidence type="ECO:0008006" key="3">
    <source>
        <dbReference type="Google" id="ProtNLM"/>
    </source>
</evidence>
<dbReference type="Proteomes" id="UP000538670">
    <property type="component" value="Unassembled WGS sequence"/>
</dbReference>
<gene>
    <name evidence="1" type="ORF">GGR48_002915</name>
</gene>
<evidence type="ECO:0000313" key="1">
    <source>
        <dbReference type="EMBL" id="MBB3880469.1"/>
    </source>
</evidence>
<evidence type="ECO:0000313" key="2">
    <source>
        <dbReference type="Proteomes" id="UP000538670"/>
    </source>
</evidence>
<accession>A0A7W6F3W6</accession>
<comment type="caution">
    <text evidence="1">The sequence shown here is derived from an EMBL/GenBank/DDBJ whole genome shotgun (WGS) entry which is preliminary data.</text>
</comment>
<keyword evidence="2" id="KW-1185">Reference proteome</keyword>
<proteinExistence type="predicted"/>
<sequence length="152" mass="16510">MLSELQAFHGDILKAMREHHALCQSVTPDRTALSAVRWQMAQAGRVRMQFLNDVVFPIAEQHADSPGGAAMLALRAAIPAYRQKISAFVSVWSADAIAADWNGYRAAALGLRPTILQFLRDEETHLRALMADLGSPVPANLLPLSYATGTTA</sequence>